<feature type="compositionally biased region" description="Polar residues" evidence="1">
    <location>
        <begin position="23"/>
        <end position="35"/>
    </location>
</feature>
<dbReference type="RefSeq" id="WP_278917773.1">
    <property type="nucleotide sequence ID" value="NZ_DYTS01000301.1"/>
</dbReference>
<evidence type="ECO:0000313" key="2">
    <source>
        <dbReference type="EMBL" id="HJH20391.1"/>
    </source>
</evidence>
<proteinExistence type="predicted"/>
<sequence length="1086" mass="119746">MHLSPTAATSITNNAYSEPALDTTKNQDGSSSNLVAVSRTRREVPGNETSSHTSARDQANSELAARYSEALEGRTRDEETIIPNIPEASSFGQWRAQLRHTLNDKDFLTWLKSEGYDPSSLKISSDGGLSVRKNGVLTLFTLKDNSPWATFAGPILAALKAYAPDGISYSDLQAESAPLKQVAQFYGETIHNDFTEDQRRVRELQSNNGFATSGVGEARTEEALVAQKQQLANKRDLDTFRDALTTAYVGADEYLDNQASLHDYTHRLLPDPPVYDREAGLRSYLQSQQIKLDPDSGFRLDNQPMAGRQVNLLQFMTGNGWEHPADKADIKNMTLELLRPVEYRQLHGDLGGGLSWPTPLDTSQQQAIYDAVSYNAMALPEFDSLTLSQNAFGYLTQGIQWSEAELKDPRQAILRLLQSPAARAMGEALRTKFDGAGSAEDWALSALQIGLNQDALFKTDEKNKVAGFDLSARENWGKPLSFVLEGLTEHLRKSYGHNAALAAYLLLSHHAPELLVKNIPDSVTYGSPAWVSLKAIVAKSEMRNPGAAATKTYEQLLKDDLDPITDAEKKVQALAGREGLIHWAVADGAIEKRVDNNYTDEEVERAVTLASERFDTLIRASEAQRTELATRQALALNALKEKFPVEEYGVIDFEKKTIYPKVRDRDLQGPYSILDIFLQPQQHVEWYSNDPTVPIEKISHELKFMPSPNELFEKQAVDYYDGLKGAMKVTVQHQLSLLPEEDKEALQYGELKIYGEEKVTRTITDTGTGIHRRVKKVEDAKSSSVLIETLHKGRKRVYEFNPSTEGWRHRADLTDGVKVGLQGDWAEMATGEEGVRAISNTQVSEMTADNSTDTKEREPKPQTSTTLHTFTSARTQHIADAVTRHFFSDKEREQLASGARGVTTFDSEVTEFEKIQAVTRALIPGAAALHSFQQGRVGEGLKFLAFDIFGFVVAGAGALGKISKIAKVGATLGKGGVGGRLGRAFVRAANPFAGGAAIGTRGLTTFSSFAGKGSLTWKVISANFSVDRVYQYKPKDVIEGTYQGADTSKVLAQLDEITGKWYRVDPKTNKRYGTPLQGFTAQNSPT</sequence>
<feature type="region of interest" description="Disordered" evidence="1">
    <location>
        <begin position="844"/>
        <end position="864"/>
    </location>
</feature>
<gene>
    <name evidence="2" type="ORF">K8W20_16960</name>
</gene>
<dbReference type="Proteomes" id="UP000752172">
    <property type="component" value="Unassembled WGS sequence"/>
</dbReference>
<protein>
    <submittedName>
        <fullName evidence="2">Uncharacterized protein</fullName>
    </submittedName>
</protein>
<feature type="region of interest" description="Disordered" evidence="1">
    <location>
        <begin position="1"/>
        <end position="60"/>
    </location>
</feature>
<comment type="caution">
    <text evidence="2">The sequence shown here is derived from an EMBL/GenBank/DDBJ whole genome shotgun (WGS) entry which is preliminary data.</text>
</comment>
<accession>A0A921NIP2</accession>
<feature type="compositionally biased region" description="Polar residues" evidence="1">
    <location>
        <begin position="47"/>
        <end position="60"/>
    </location>
</feature>
<reference evidence="2" key="2">
    <citation type="submission" date="2021-09" db="EMBL/GenBank/DDBJ databases">
        <authorList>
            <person name="Gilroy R."/>
        </authorList>
    </citation>
    <scope>NUCLEOTIDE SEQUENCE</scope>
    <source>
        <strain evidence="2">ChiSjej2B20-17149</strain>
    </source>
</reference>
<feature type="compositionally biased region" description="Polar residues" evidence="1">
    <location>
        <begin position="1"/>
        <end position="16"/>
    </location>
</feature>
<evidence type="ECO:0000256" key="1">
    <source>
        <dbReference type="SAM" id="MobiDB-lite"/>
    </source>
</evidence>
<dbReference type="AlphaFoldDB" id="A0A921NIP2"/>
<evidence type="ECO:0000313" key="3">
    <source>
        <dbReference type="Proteomes" id="UP000752172"/>
    </source>
</evidence>
<reference evidence="2" key="1">
    <citation type="journal article" date="2021" name="PeerJ">
        <title>Extensive microbial diversity within the chicken gut microbiome revealed by metagenomics and culture.</title>
        <authorList>
            <person name="Gilroy R."/>
            <person name="Ravi A."/>
            <person name="Getino M."/>
            <person name="Pursley I."/>
            <person name="Horton D.L."/>
            <person name="Alikhan N.F."/>
            <person name="Baker D."/>
            <person name="Gharbi K."/>
            <person name="Hall N."/>
            <person name="Watson M."/>
            <person name="Adriaenssens E.M."/>
            <person name="Foster-Nyarko E."/>
            <person name="Jarju S."/>
            <person name="Secka A."/>
            <person name="Antonio M."/>
            <person name="Oren A."/>
            <person name="Chaudhuri R.R."/>
            <person name="La Ragione R."/>
            <person name="Hildebrand F."/>
            <person name="Pallen M.J."/>
        </authorList>
    </citation>
    <scope>NUCLEOTIDE SEQUENCE</scope>
    <source>
        <strain evidence="2">ChiSjej2B20-17149</strain>
    </source>
</reference>
<name>A0A921NIP2_9PSED</name>
<organism evidence="2 3">
    <name type="scientific">Pseudomonas lactis</name>
    <dbReference type="NCBI Taxonomy" id="1615674"/>
    <lineage>
        <taxon>Bacteria</taxon>
        <taxon>Pseudomonadati</taxon>
        <taxon>Pseudomonadota</taxon>
        <taxon>Gammaproteobacteria</taxon>
        <taxon>Pseudomonadales</taxon>
        <taxon>Pseudomonadaceae</taxon>
        <taxon>Pseudomonas</taxon>
    </lineage>
</organism>
<dbReference type="EMBL" id="DYTS01000301">
    <property type="protein sequence ID" value="HJH20391.1"/>
    <property type="molecule type" value="Genomic_DNA"/>
</dbReference>